<dbReference type="KEGG" id="lxy:O159_18190"/>
<feature type="compositionally biased region" description="Low complexity" evidence="1">
    <location>
        <begin position="118"/>
        <end position="128"/>
    </location>
</feature>
<dbReference type="OrthoDB" id="3783029at2"/>
<dbReference type="RefSeq" id="WP_021755334.1">
    <property type="nucleotide sequence ID" value="NC_022438.1"/>
</dbReference>
<dbReference type="HOGENOM" id="CLU_727220_0_0_11"/>
<evidence type="ECO:0000313" key="4">
    <source>
        <dbReference type="EMBL" id="AGW41849.1"/>
    </source>
</evidence>
<dbReference type="eggNOG" id="ENOG5034329">
    <property type="taxonomic scope" value="Bacteria"/>
</dbReference>
<evidence type="ECO:0000256" key="3">
    <source>
        <dbReference type="SAM" id="SignalP"/>
    </source>
</evidence>
<protein>
    <submittedName>
        <fullName evidence="4">Uncharacterized protein</fullName>
    </submittedName>
</protein>
<keyword evidence="2" id="KW-1133">Transmembrane helix</keyword>
<evidence type="ECO:0000313" key="5">
    <source>
        <dbReference type="Proteomes" id="UP000016743"/>
    </source>
</evidence>
<evidence type="ECO:0000256" key="2">
    <source>
        <dbReference type="SAM" id="Phobius"/>
    </source>
</evidence>
<keyword evidence="2" id="KW-0812">Transmembrane</keyword>
<feature type="region of interest" description="Disordered" evidence="1">
    <location>
        <begin position="285"/>
        <end position="318"/>
    </location>
</feature>
<dbReference type="EMBL" id="CP006734">
    <property type="protein sequence ID" value="AGW41849.1"/>
    <property type="molecule type" value="Genomic_DNA"/>
</dbReference>
<feature type="signal peptide" evidence="3">
    <location>
        <begin position="1"/>
        <end position="27"/>
    </location>
</feature>
<name>U3P8P7_LEIXC</name>
<keyword evidence="5" id="KW-1185">Reference proteome</keyword>
<evidence type="ECO:0000256" key="1">
    <source>
        <dbReference type="SAM" id="MobiDB-lite"/>
    </source>
</evidence>
<dbReference type="Proteomes" id="UP000016743">
    <property type="component" value="Chromosome"/>
</dbReference>
<feature type="compositionally biased region" description="Polar residues" evidence="1">
    <location>
        <begin position="209"/>
        <end position="227"/>
    </location>
</feature>
<reference evidence="4 5" key="1">
    <citation type="journal article" date="2013" name="Genome Announc.">
        <title>Complete Genome Sequence of Leifsonia xyli subsp. cynodontis Strain DSM46306, a Gram-Positive Bacterial Pathogen of Grasses.</title>
        <authorList>
            <person name="Monteiro-Vitorello C.B."/>
            <person name="Zerillo M.M."/>
            <person name="Van Sluys M.A."/>
            <person name="Camargo L.E."/>
            <person name="Kitajima J.P."/>
        </authorList>
    </citation>
    <scope>NUCLEOTIDE SEQUENCE [LARGE SCALE GENOMIC DNA]</scope>
    <source>
        <strain evidence="4 5">DSM 46306</strain>
    </source>
</reference>
<dbReference type="AlphaFoldDB" id="U3P8P7"/>
<feature type="region of interest" description="Disordered" evidence="1">
    <location>
        <begin position="352"/>
        <end position="380"/>
    </location>
</feature>
<feature type="compositionally biased region" description="Basic and acidic residues" evidence="1">
    <location>
        <begin position="134"/>
        <end position="145"/>
    </location>
</feature>
<gene>
    <name evidence="4" type="ORF">O159_18190</name>
</gene>
<keyword evidence="3" id="KW-0732">Signal</keyword>
<accession>U3P8P7</accession>
<sequence>MSLYRILIHGSLALSVLGATVASGNVAANAAAAPYSVTSAGVTLTDGSTFPANGHVNYRTTLRSVGVHFDPNNNQPGGAFIGKTFLPIDLAPGECIVWVQYGSTNYHYGEGGEPPVCKPTTDGSSTPTPSTPPKSDDTSKSDSNPKSRGVPISNSTPNPVTAPVANGTPEPDNVPLVSGTPRSNNAPLVRSAPTRKSVPMAKRAPSAVSAPTDQSNNGTAFSPQSPTMKGLNVAVSSADRAIAPGIDLPFTGLGVMLPVVVLAAALLAFGVVFMKVNGAGRPGRRVARHLPGPPHDPGLRHRVGSRPGPVPSLAGSALKGAQFPAKRRSLAATGRNRVAIGSVSVRAPELLGFTSKGDTPESAGEAMRSLPKARNRSRRG</sequence>
<keyword evidence="2" id="KW-0472">Membrane</keyword>
<feature type="transmembrane region" description="Helical" evidence="2">
    <location>
        <begin position="250"/>
        <end position="274"/>
    </location>
</feature>
<organism evidence="4 5">
    <name type="scientific">Leifsonia xyli subsp. cynodontis DSM 46306</name>
    <dbReference type="NCBI Taxonomy" id="1389489"/>
    <lineage>
        <taxon>Bacteria</taxon>
        <taxon>Bacillati</taxon>
        <taxon>Actinomycetota</taxon>
        <taxon>Actinomycetes</taxon>
        <taxon>Micrococcales</taxon>
        <taxon>Microbacteriaceae</taxon>
        <taxon>Leifsonia</taxon>
    </lineage>
</organism>
<feature type="compositionally biased region" description="Basic residues" evidence="1">
    <location>
        <begin position="371"/>
        <end position="380"/>
    </location>
</feature>
<feature type="chain" id="PRO_5038827340" evidence="3">
    <location>
        <begin position="28"/>
        <end position="380"/>
    </location>
</feature>
<proteinExistence type="predicted"/>
<dbReference type="STRING" id="1389489.O159_18190"/>
<feature type="region of interest" description="Disordered" evidence="1">
    <location>
        <begin position="113"/>
        <end position="227"/>
    </location>
</feature>